<dbReference type="PANTHER" id="PTHR20854:SF4">
    <property type="entry name" value="INOSITOL-1-MONOPHOSPHATASE-RELATED"/>
    <property type="match status" value="1"/>
</dbReference>
<dbReference type="Pfam" id="PF00459">
    <property type="entry name" value="Inositol_P"/>
    <property type="match status" value="1"/>
</dbReference>
<sequence>MDQSIRQQWPLLLDSVREAARDIFKRAQSGRQLSERKSDGSLLTATDIALQESISKILSNHFPDIPVLGEEMTEDEQAAILATGCCWLLDPLDGTSNFSHGIPVYSVSLALMQQGEVVAGMVYDPNRDECFHAQKGQGAYLNQESLNRRDDEPCELKHAMSIIDTKRLPTTLAIAIATENPYHSQRSFGSVALDWCWLAAGRIQTYLHGKQKLWDFAAGALVAQEAGCLTVTMQDAHILSSPLTLAARSAVGSCPALSTIWPEWIRKHS</sequence>
<protein>
    <submittedName>
        <fullName evidence="4">Fructose-1, 6-bisphosphatase/inositol-1-monophosphatase</fullName>
        <ecNumber evidence="4">3.1.3.11</ecNumber>
        <ecNumber evidence="4">3.1.3.25</ecNumber>
    </submittedName>
</protein>
<name>A0A1J5RLB4_9ZZZZ</name>
<gene>
    <name evidence="4" type="primary">suhB_11</name>
    <name evidence="4" type="ORF">GALL_210510</name>
</gene>
<reference evidence="4" key="1">
    <citation type="submission" date="2016-10" db="EMBL/GenBank/DDBJ databases">
        <title>Sequence of Gallionella enrichment culture.</title>
        <authorList>
            <person name="Poehlein A."/>
            <person name="Muehling M."/>
            <person name="Daniel R."/>
        </authorList>
    </citation>
    <scope>NUCLEOTIDE SEQUENCE</scope>
</reference>
<accession>A0A1J5RLB4</accession>
<proteinExistence type="predicted"/>
<evidence type="ECO:0000256" key="2">
    <source>
        <dbReference type="ARBA" id="ARBA00022801"/>
    </source>
</evidence>
<keyword evidence="1" id="KW-0479">Metal-binding</keyword>
<dbReference type="PRINTS" id="PR00377">
    <property type="entry name" value="IMPHPHTASES"/>
</dbReference>
<dbReference type="PROSITE" id="PS00629">
    <property type="entry name" value="IMP_1"/>
    <property type="match status" value="1"/>
</dbReference>
<dbReference type="EMBL" id="MLJW01000140">
    <property type="protein sequence ID" value="OIQ96984.1"/>
    <property type="molecule type" value="Genomic_DNA"/>
</dbReference>
<organism evidence="4">
    <name type="scientific">mine drainage metagenome</name>
    <dbReference type="NCBI Taxonomy" id="410659"/>
    <lineage>
        <taxon>unclassified sequences</taxon>
        <taxon>metagenomes</taxon>
        <taxon>ecological metagenomes</taxon>
    </lineage>
</organism>
<keyword evidence="3" id="KW-0460">Magnesium</keyword>
<dbReference type="InterPro" id="IPR020583">
    <property type="entry name" value="Inositol_monoP_metal-BS"/>
</dbReference>
<dbReference type="GO" id="GO:0046872">
    <property type="term" value="F:metal ion binding"/>
    <property type="evidence" value="ECO:0007669"/>
    <property type="project" value="UniProtKB-KW"/>
</dbReference>
<dbReference type="EC" id="3.1.3.25" evidence="4"/>
<dbReference type="GO" id="GO:0042132">
    <property type="term" value="F:fructose 1,6-bisphosphate 1-phosphatase activity"/>
    <property type="evidence" value="ECO:0007669"/>
    <property type="project" value="UniProtKB-EC"/>
</dbReference>
<dbReference type="GO" id="GO:0008934">
    <property type="term" value="F:inositol monophosphate 1-phosphatase activity"/>
    <property type="evidence" value="ECO:0007669"/>
    <property type="project" value="TreeGrafter"/>
</dbReference>
<evidence type="ECO:0000313" key="4">
    <source>
        <dbReference type="EMBL" id="OIQ96984.1"/>
    </source>
</evidence>
<evidence type="ECO:0000256" key="3">
    <source>
        <dbReference type="ARBA" id="ARBA00022842"/>
    </source>
</evidence>
<dbReference type="SUPFAM" id="SSF56655">
    <property type="entry name" value="Carbohydrate phosphatase"/>
    <property type="match status" value="1"/>
</dbReference>
<keyword evidence="2 4" id="KW-0378">Hydrolase</keyword>
<evidence type="ECO:0000256" key="1">
    <source>
        <dbReference type="ARBA" id="ARBA00022723"/>
    </source>
</evidence>
<dbReference type="PANTHER" id="PTHR20854">
    <property type="entry name" value="INOSITOL MONOPHOSPHATASE"/>
    <property type="match status" value="1"/>
</dbReference>
<dbReference type="GO" id="GO:0007165">
    <property type="term" value="P:signal transduction"/>
    <property type="evidence" value="ECO:0007669"/>
    <property type="project" value="TreeGrafter"/>
</dbReference>
<dbReference type="AlphaFoldDB" id="A0A1J5RLB4"/>
<dbReference type="Gene3D" id="3.30.540.10">
    <property type="entry name" value="Fructose-1,6-Bisphosphatase, subunit A, domain 1"/>
    <property type="match status" value="1"/>
</dbReference>
<dbReference type="EC" id="3.1.3.11" evidence="4"/>
<dbReference type="Gene3D" id="3.40.190.80">
    <property type="match status" value="1"/>
</dbReference>
<dbReference type="GO" id="GO:0006020">
    <property type="term" value="P:inositol metabolic process"/>
    <property type="evidence" value="ECO:0007669"/>
    <property type="project" value="TreeGrafter"/>
</dbReference>
<dbReference type="InterPro" id="IPR000760">
    <property type="entry name" value="Inositol_monophosphatase-like"/>
</dbReference>
<comment type="caution">
    <text evidence="4">The sequence shown here is derived from an EMBL/GenBank/DDBJ whole genome shotgun (WGS) entry which is preliminary data.</text>
</comment>